<dbReference type="InterPro" id="IPR005302">
    <property type="entry name" value="MoCF_Sase_C"/>
</dbReference>
<dbReference type="GO" id="GO:0030170">
    <property type="term" value="F:pyridoxal phosphate binding"/>
    <property type="evidence" value="ECO:0007669"/>
    <property type="project" value="InterPro"/>
</dbReference>
<dbReference type="InterPro" id="IPR011037">
    <property type="entry name" value="Pyrv_Knase-like_insert_dom_sf"/>
</dbReference>
<organism evidence="2 3">
    <name type="scientific">Parageobacillus toebii NBRC 107807</name>
    <dbReference type="NCBI Taxonomy" id="1223503"/>
    <lineage>
        <taxon>Bacteria</taxon>
        <taxon>Bacillati</taxon>
        <taxon>Bacillota</taxon>
        <taxon>Bacilli</taxon>
        <taxon>Bacillales</taxon>
        <taxon>Anoxybacillaceae</taxon>
        <taxon>Parageobacillus</taxon>
    </lineage>
</organism>
<dbReference type="PANTHER" id="PTHR30212">
    <property type="entry name" value="PROTEIN YIIM"/>
    <property type="match status" value="1"/>
</dbReference>
<dbReference type="SUPFAM" id="SSF50800">
    <property type="entry name" value="PK beta-barrel domain-like"/>
    <property type="match status" value="1"/>
</dbReference>
<dbReference type="GO" id="GO:0030151">
    <property type="term" value="F:molybdenum ion binding"/>
    <property type="evidence" value="ECO:0007669"/>
    <property type="project" value="InterPro"/>
</dbReference>
<dbReference type="PANTHER" id="PTHR30212:SF2">
    <property type="entry name" value="PROTEIN YIIM"/>
    <property type="match status" value="1"/>
</dbReference>
<dbReference type="PROSITE" id="PS51340">
    <property type="entry name" value="MOSC"/>
    <property type="match status" value="1"/>
</dbReference>
<protein>
    <submittedName>
        <fullName evidence="2">MOSC domain-containing protein YiiM</fullName>
    </submittedName>
</protein>
<dbReference type="Gene3D" id="2.40.33.20">
    <property type="entry name" value="PK beta-barrel domain-like"/>
    <property type="match status" value="1"/>
</dbReference>
<dbReference type="Proteomes" id="UP000613002">
    <property type="component" value="Unassembled WGS sequence"/>
</dbReference>
<evidence type="ECO:0000313" key="3">
    <source>
        <dbReference type="Proteomes" id="UP000613002"/>
    </source>
</evidence>
<dbReference type="GO" id="GO:0003824">
    <property type="term" value="F:catalytic activity"/>
    <property type="evidence" value="ECO:0007669"/>
    <property type="project" value="InterPro"/>
</dbReference>
<dbReference type="AlphaFoldDB" id="A0AA89SSJ8"/>
<sequence length="80" mass="8748">MKVISVNAGEPKTVMIDGKPLTTGIYKEPVSEPLFVTKLNFNGDGQADLVHHGGYDKAIKNEMACTTHAYKPLFYNASSF</sequence>
<gene>
    <name evidence="2" type="ORF">HNR78_002292</name>
</gene>
<reference evidence="2 3" key="1">
    <citation type="submission" date="2020-08" db="EMBL/GenBank/DDBJ databases">
        <title>Genomic Encyclopedia of Type Strains, Phase IV (KMG-IV): sequencing the most valuable type-strain genomes for metagenomic binning, comparative biology and taxonomic classification.</title>
        <authorList>
            <person name="Goeker M."/>
        </authorList>
    </citation>
    <scope>NUCLEOTIDE SEQUENCE [LARGE SCALE GENOMIC DNA]</scope>
    <source>
        <strain evidence="2 3">DSM 14590</strain>
    </source>
</reference>
<dbReference type="InterPro" id="IPR052353">
    <property type="entry name" value="Benzoxazolinone_Detox_Enz"/>
</dbReference>
<accession>A0AA89SSJ8</accession>
<feature type="domain" description="MOSC" evidence="1">
    <location>
        <begin position="28"/>
        <end position="80"/>
    </location>
</feature>
<evidence type="ECO:0000313" key="2">
    <source>
        <dbReference type="EMBL" id="MBB3869399.1"/>
    </source>
</evidence>
<comment type="caution">
    <text evidence="2">The sequence shown here is derived from an EMBL/GenBank/DDBJ whole genome shotgun (WGS) entry which is preliminary data.</text>
</comment>
<evidence type="ECO:0000259" key="1">
    <source>
        <dbReference type="PROSITE" id="PS51340"/>
    </source>
</evidence>
<keyword evidence="3" id="KW-1185">Reference proteome</keyword>
<proteinExistence type="predicted"/>
<name>A0AA89SSJ8_9BACL</name>
<dbReference type="EMBL" id="JACICZ010000008">
    <property type="protein sequence ID" value="MBB3869399.1"/>
    <property type="molecule type" value="Genomic_DNA"/>
</dbReference>